<dbReference type="EMBL" id="APLQ01000011">
    <property type="protein sequence ID" value="ENO15078.1"/>
    <property type="molecule type" value="Genomic_DNA"/>
</dbReference>
<evidence type="ECO:0000313" key="1">
    <source>
        <dbReference type="EMBL" id="ENO15078.1"/>
    </source>
</evidence>
<dbReference type="Gene3D" id="3.90.1710.10">
    <property type="entry name" value="Enterococcus faecalis V583 domain"/>
    <property type="match status" value="1"/>
</dbReference>
<reference evidence="1 2" key="1">
    <citation type="journal article" date="2013" name="Genome Announc.">
        <title>Genome Sequence of the Polycyclic Aromatic Hydrocarbon-Degrading Bacterium Strain Marinobacter nanhaiticus D15-8WT.</title>
        <authorList>
            <person name="Cui Z."/>
            <person name="Gao W."/>
            <person name="Li Q."/>
            <person name="Xu G."/>
            <person name="Zheng L."/>
        </authorList>
    </citation>
    <scope>NUCLEOTIDE SEQUENCE [LARGE SCALE GENOMIC DNA]</scope>
    <source>
        <strain evidence="1 2">D15-8W</strain>
    </source>
</reference>
<protein>
    <submittedName>
        <fullName evidence="1">DUF1116 domain-containing protein</fullName>
    </submittedName>
</protein>
<proteinExistence type="predicted"/>
<dbReference type="AlphaFoldDB" id="N6X1X9"/>
<dbReference type="Proteomes" id="UP000013165">
    <property type="component" value="Unassembled WGS sequence"/>
</dbReference>
<accession>N6X1X9</accession>
<dbReference type="eggNOG" id="COG0074">
    <property type="taxonomic scope" value="Bacteria"/>
</dbReference>
<dbReference type="STRING" id="626887.J057_07006"/>
<keyword evidence="2" id="KW-1185">Reference proteome</keyword>
<evidence type="ECO:0000313" key="2">
    <source>
        <dbReference type="Proteomes" id="UP000013165"/>
    </source>
</evidence>
<comment type="caution">
    <text evidence="1">The sequence shown here is derived from an EMBL/GenBank/DDBJ whole genome shotgun (WGS) entry which is preliminary data.</text>
</comment>
<dbReference type="RefSeq" id="WP_004579374.1">
    <property type="nucleotide sequence ID" value="NZ_AP028878.1"/>
</dbReference>
<organism evidence="1 2">
    <name type="scientific">Marinobacter nanhaiticus D15-8W</name>
    <dbReference type="NCBI Taxonomy" id="626887"/>
    <lineage>
        <taxon>Bacteria</taxon>
        <taxon>Pseudomonadati</taxon>
        <taxon>Pseudomonadota</taxon>
        <taxon>Gammaproteobacteria</taxon>
        <taxon>Pseudomonadales</taxon>
        <taxon>Marinobacteraceae</taxon>
        <taxon>Marinobacter</taxon>
    </lineage>
</organism>
<name>N6X1X9_9GAMM</name>
<dbReference type="Gene3D" id="3.90.1700.10">
    <property type="entry name" value="v583 domain like"/>
    <property type="match status" value="1"/>
</dbReference>
<sequence length="370" mass="39415">MTQIPDNRYRRFENLRLEGVARLGDVVPDVHTRLLLHAGPPYMAGPLPAPVRNAAINAILFERLADSAEDPAAMLDRGDFKLSPAQDVGVTTPLAQVVSASMPVFVIGDGDRHIYAPLVEGAPPALRFGSPDSQCVDNLRLHARFAALELAASLDKHPVPLARVIEYALANGNDCHTLTDQANQALLSHVSDLSSSYRTLLEQSPGFVLPVLMGACGWLLRYGNSPISAGGGNGREFGLRLKGESHWLTTVAEPPTGPRFPAQAGKTALGAIGDSAVIDLCGLGGQALDCARPLANEWRDLLPDDWEHRPDAVLDANTGVVSPAEVVRHQTPPIINLALVGADQDGGILGKGFYLPPLALFQQLAARMAQ</sequence>
<dbReference type="Gene3D" id="1.10.10.660">
    <property type="entry name" value="conserved protein of unknown function from Enterococcus faecalis V583"/>
    <property type="match status" value="1"/>
</dbReference>
<dbReference type="InterPro" id="IPR009499">
    <property type="entry name" value="AllG-like"/>
</dbReference>
<dbReference type="OrthoDB" id="6193532at2"/>
<dbReference type="HOGENOM" id="CLU_036192_0_0_6"/>
<dbReference type="InterPro" id="IPR024033">
    <property type="entry name" value="OXTCase_su_AllG_h-dom"/>
</dbReference>
<dbReference type="PATRIC" id="fig|626887.3.peg.1388"/>
<dbReference type="Pfam" id="PF06545">
    <property type="entry name" value="AllG"/>
    <property type="match status" value="1"/>
</dbReference>
<gene>
    <name evidence="1" type="ORF">J057_07006</name>
</gene>